<accession>A0ABR9WGQ4</accession>
<keyword evidence="2" id="KW-1185">Reference proteome</keyword>
<proteinExistence type="predicted"/>
<dbReference type="InterPro" id="IPR018841">
    <property type="entry name" value="DUF2442"/>
</dbReference>
<evidence type="ECO:0000313" key="1">
    <source>
        <dbReference type="EMBL" id="MBE9464620.1"/>
    </source>
</evidence>
<protein>
    <submittedName>
        <fullName evidence="1">DUF2442 domain-containing protein</fullName>
    </submittedName>
</protein>
<dbReference type="Gene3D" id="3.30.2020.40">
    <property type="entry name" value="Uncharacterised protein PF10387, DUF2442"/>
    <property type="match status" value="1"/>
</dbReference>
<reference evidence="2" key="1">
    <citation type="submission" date="2023-07" db="EMBL/GenBank/DDBJ databases">
        <title>Dyadobacter sp. nov 'subterranea' isolated from contaminted grondwater.</title>
        <authorList>
            <person name="Szabo I."/>
            <person name="Al-Omari J."/>
            <person name="Szerdahelyi S.G."/>
            <person name="Rado J."/>
        </authorList>
    </citation>
    <scope>NUCLEOTIDE SEQUENCE [LARGE SCALE GENOMIC DNA]</scope>
    <source>
        <strain evidence="2">UP-52</strain>
    </source>
</reference>
<dbReference type="Proteomes" id="UP000634134">
    <property type="component" value="Unassembled WGS sequence"/>
</dbReference>
<organism evidence="1 2">
    <name type="scientific">Dyadobacter subterraneus</name>
    <dbReference type="NCBI Taxonomy" id="2773304"/>
    <lineage>
        <taxon>Bacteria</taxon>
        <taxon>Pseudomonadati</taxon>
        <taxon>Bacteroidota</taxon>
        <taxon>Cytophagia</taxon>
        <taxon>Cytophagales</taxon>
        <taxon>Spirosomataceae</taxon>
        <taxon>Dyadobacter</taxon>
    </lineage>
</organism>
<name>A0ABR9WGQ4_9BACT</name>
<sequence length="84" mass="9726">MNMKFFDYKAKKVEVNELEIRVTLIDGREAALLISDFPLLKEATSSQRKNVEVINGYALYWPELGEDLSVAGFFEKEMIQNDHK</sequence>
<comment type="caution">
    <text evidence="1">The sequence shown here is derived from an EMBL/GenBank/DDBJ whole genome shotgun (WGS) entry which is preliminary data.</text>
</comment>
<dbReference type="Pfam" id="PF10387">
    <property type="entry name" value="DUF2442"/>
    <property type="match status" value="1"/>
</dbReference>
<gene>
    <name evidence="1" type="ORF">IEE83_22275</name>
</gene>
<dbReference type="RefSeq" id="WP_228101932.1">
    <property type="nucleotide sequence ID" value="NZ_JACYGY010000001.1"/>
</dbReference>
<dbReference type="EMBL" id="JACYGY010000001">
    <property type="protein sequence ID" value="MBE9464620.1"/>
    <property type="molecule type" value="Genomic_DNA"/>
</dbReference>
<evidence type="ECO:0000313" key="2">
    <source>
        <dbReference type="Proteomes" id="UP000634134"/>
    </source>
</evidence>